<dbReference type="EMBL" id="CADCUN010000067">
    <property type="protein sequence ID" value="CAA9377539.1"/>
    <property type="molecule type" value="Genomic_DNA"/>
</dbReference>
<feature type="compositionally biased region" description="Basic residues" evidence="1">
    <location>
        <begin position="87"/>
        <end position="98"/>
    </location>
</feature>
<dbReference type="AlphaFoldDB" id="A0A6J4N7X8"/>
<feature type="compositionally biased region" description="Basic and acidic residues" evidence="1">
    <location>
        <begin position="1"/>
        <end position="20"/>
    </location>
</feature>
<dbReference type="GO" id="GO:0016787">
    <property type="term" value="F:hydrolase activity"/>
    <property type="evidence" value="ECO:0007669"/>
    <property type="project" value="UniProtKB-KW"/>
</dbReference>
<feature type="compositionally biased region" description="Basic and acidic residues" evidence="1">
    <location>
        <begin position="197"/>
        <end position="206"/>
    </location>
</feature>
<protein>
    <submittedName>
        <fullName evidence="2">MBL-fold metallo-hydrolase superfamily</fullName>
    </submittedName>
</protein>
<keyword evidence="2" id="KW-0378">Hydrolase</keyword>
<name>A0A6J4N7X8_9ACTN</name>
<feature type="compositionally biased region" description="Basic and acidic residues" evidence="1">
    <location>
        <begin position="220"/>
        <end position="230"/>
    </location>
</feature>
<feature type="compositionally biased region" description="Basic and acidic residues" evidence="1">
    <location>
        <begin position="41"/>
        <end position="70"/>
    </location>
</feature>
<reference evidence="2" key="1">
    <citation type="submission" date="2020-02" db="EMBL/GenBank/DDBJ databases">
        <authorList>
            <person name="Meier V. D."/>
        </authorList>
    </citation>
    <scope>NUCLEOTIDE SEQUENCE</scope>
    <source>
        <strain evidence="2">AVDCRST_MAG60</strain>
    </source>
</reference>
<feature type="compositionally biased region" description="Basic residues" evidence="1">
    <location>
        <begin position="30"/>
        <end position="40"/>
    </location>
</feature>
<evidence type="ECO:0000313" key="2">
    <source>
        <dbReference type="EMBL" id="CAA9377539.1"/>
    </source>
</evidence>
<gene>
    <name evidence="2" type="ORF">AVDCRST_MAG60-620</name>
</gene>
<feature type="region of interest" description="Disordered" evidence="1">
    <location>
        <begin position="1"/>
        <end position="242"/>
    </location>
</feature>
<evidence type="ECO:0000256" key="1">
    <source>
        <dbReference type="SAM" id="MobiDB-lite"/>
    </source>
</evidence>
<organism evidence="2">
    <name type="scientific">uncultured Nocardioides sp</name>
    <dbReference type="NCBI Taxonomy" id="198441"/>
    <lineage>
        <taxon>Bacteria</taxon>
        <taxon>Bacillati</taxon>
        <taxon>Actinomycetota</taxon>
        <taxon>Actinomycetes</taxon>
        <taxon>Propionibacteriales</taxon>
        <taxon>Nocardioidaceae</taxon>
        <taxon>Nocardioides</taxon>
        <taxon>environmental samples</taxon>
    </lineage>
</organism>
<accession>A0A6J4N7X8</accession>
<sequence>GHEARRTDRSGRLPDTHRGQGPDQLLRPGAGRRKRDARRHRPEEGAGEDRRGPGLDRQAPPRRDPHRADPRASGPRGRRSRDEPSHRRPRPGPRRRPRLGPLRADQWRERPVDPVGTALSACRRREGRTVRARTGPRGRPAAAAGRRRAGRAHAGSLPGSCLAAGRVEPHAHHGRRPVQLPLPARRADLPVVPVLGLRHDEADRSSSRRAGVRRRSLHPRPGDPRPRAGDRTAPAVRPGHAV</sequence>
<feature type="non-terminal residue" evidence="2">
    <location>
        <position position="242"/>
    </location>
</feature>
<proteinExistence type="predicted"/>
<feature type="non-terminal residue" evidence="2">
    <location>
        <position position="1"/>
    </location>
</feature>